<comment type="caution">
    <text evidence="3">The sequence shown here is derived from an EMBL/GenBank/DDBJ whole genome shotgun (WGS) entry which is preliminary data.</text>
</comment>
<evidence type="ECO:0000259" key="2">
    <source>
        <dbReference type="Pfam" id="PF07811"/>
    </source>
</evidence>
<gene>
    <name evidence="3" type="ORF">ACFPZ3_39860</name>
</gene>
<keyword evidence="4" id="KW-1185">Reference proteome</keyword>
<dbReference type="RefSeq" id="WP_379519545.1">
    <property type="nucleotide sequence ID" value="NZ_JBHSPA010000050.1"/>
</dbReference>
<dbReference type="Pfam" id="PF07811">
    <property type="entry name" value="TadE"/>
    <property type="match status" value="1"/>
</dbReference>
<keyword evidence="1" id="KW-0812">Transmembrane</keyword>
<organism evidence="3 4">
    <name type="scientific">Nonomuraea insulae</name>
    <dbReference type="NCBI Taxonomy" id="1616787"/>
    <lineage>
        <taxon>Bacteria</taxon>
        <taxon>Bacillati</taxon>
        <taxon>Actinomycetota</taxon>
        <taxon>Actinomycetes</taxon>
        <taxon>Streptosporangiales</taxon>
        <taxon>Streptosporangiaceae</taxon>
        <taxon>Nonomuraea</taxon>
    </lineage>
</organism>
<feature type="domain" description="TadE-like" evidence="2">
    <location>
        <begin position="7"/>
        <end position="49"/>
    </location>
</feature>
<evidence type="ECO:0000256" key="1">
    <source>
        <dbReference type="SAM" id="Phobius"/>
    </source>
</evidence>
<evidence type="ECO:0000313" key="3">
    <source>
        <dbReference type="EMBL" id="MFC5830051.1"/>
    </source>
</evidence>
<accession>A0ABW1D057</accession>
<proteinExistence type="predicted"/>
<evidence type="ECO:0000313" key="4">
    <source>
        <dbReference type="Proteomes" id="UP001596058"/>
    </source>
</evidence>
<keyword evidence="1" id="KW-1133">Transmembrane helix</keyword>
<sequence>MTDRERGSATLEAAVVYPVVLLLVLLAVNVALWFHARNLALSAAQEGLRVGRAYGSSLEAGKGAAERFAREVGASFLLSPEVEARRGGDAVSVTVRGQAISLIPALTVSVDQVAQAPVEKWTDDGP</sequence>
<dbReference type="InterPro" id="IPR012495">
    <property type="entry name" value="TadE-like_dom"/>
</dbReference>
<protein>
    <submittedName>
        <fullName evidence="3">TadE/TadG family type IV pilus assembly protein</fullName>
    </submittedName>
</protein>
<keyword evidence="1" id="KW-0472">Membrane</keyword>
<feature type="transmembrane region" description="Helical" evidence="1">
    <location>
        <begin position="15"/>
        <end position="34"/>
    </location>
</feature>
<dbReference type="EMBL" id="JBHSPA010000050">
    <property type="protein sequence ID" value="MFC5830051.1"/>
    <property type="molecule type" value="Genomic_DNA"/>
</dbReference>
<reference evidence="4" key="1">
    <citation type="journal article" date="2019" name="Int. J. Syst. Evol. Microbiol.">
        <title>The Global Catalogue of Microorganisms (GCM) 10K type strain sequencing project: providing services to taxonomists for standard genome sequencing and annotation.</title>
        <authorList>
            <consortium name="The Broad Institute Genomics Platform"/>
            <consortium name="The Broad Institute Genome Sequencing Center for Infectious Disease"/>
            <person name="Wu L."/>
            <person name="Ma J."/>
        </authorList>
    </citation>
    <scope>NUCLEOTIDE SEQUENCE [LARGE SCALE GENOMIC DNA]</scope>
    <source>
        <strain evidence="4">CCUG 53903</strain>
    </source>
</reference>
<dbReference type="Proteomes" id="UP001596058">
    <property type="component" value="Unassembled WGS sequence"/>
</dbReference>
<name>A0ABW1D057_9ACTN</name>